<reference evidence="2" key="3">
    <citation type="submission" date="2020-10" db="EMBL/GenBank/DDBJ databases">
        <authorList>
            <person name="Scholz U."/>
            <person name="Mascher M."/>
            <person name="Fiebig A."/>
        </authorList>
    </citation>
    <scope>NUCLEOTIDE SEQUENCE [LARGE SCALE GENOMIC DNA]</scope>
    <source>
        <strain evidence="2">cv. Morex</strain>
    </source>
</reference>
<accession>F2CTN7</accession>
<name>F2CTN7_HORVV</name>
<dbReference type="GeneID" id="123410599"/>
<evidence type="ECO:0000313" key="1">
    <source>
        <dbReference type="EMBL" id="BAJ86208.1"/>
    </source>
</evidence>
<reference evidence="3" key="2">
    <citation type="journal article" date="2012" name="Nature">
        <title>A physical, genetic and functional sequence assembly of the barley genome.</title>
        <authorList>
            <consortium name="The International Barley Genome Sequencing Consortium"/>
            <person name="Mayer K.F."/>
            <person name="Waugh R."/>
            <person name="Brown J.W."/>
            <person name="Schulman A."/>
            <person name="Langridge P."/>
            <person name="Platzer M."/>
            <person name="Fincher G.B."/>
            <person name="Muehlbauer G.J."/>
            <person name="Sato K."/>
            <person name="Close T.J."/>
            <person name="Wise R.P."/>
            <person name="Stein N."/>
        </authorList>
    </citation>
    <scope>NUCLEOTIDE SEQUENCE [LARGE SCALE GENOMIC DNA]</scope>
    <source>
        <strain evidence="3">cv. Morex</strain>
    </source>
</reference>
<gene>
    <name evidence="2" type="primary">LOC123410599</name>
</gene>
<dbReference type="RefSeq" id="XP_044959479.1">
    <property type="nucleotide sequence ID" value="XM_045103544.1"/>
</dbReference>
<reference evidence="2" key="4">
    <citation type="submission" date="2022-01" db="UniProtKB">
        <authorList>
            <consortium name="EnsemblPlants"/>
        </authorList>
    </citation>
    <scope>IDENTIFICATION</scope>
    <source>
        <strain evidence="2">subsp. vulgare</strain>
    </source>
</reference>
<dbReference type="eggNOG" id="ENOG502R3QI">
    <property type="taxonomic scope" value="Eukaryota"/>
</dbReference>
<evidence type="ECO:0000313" key="3">
    <source>
        <dbReference type="Proteomes" id="UP000011116"/>
    </source>
</evidence>
<dbReference type="HOGENOM" id="CLU_1706791_0_0_1"/>
<keyword evidence="3" id="KW-1185">Reference proteome</keyword>
<dbReference type="OrthoDB" id="690336at2759"/>
<dbReference type="OMA" id="WHNGRNA"/>
<dbReference type="Gramene" id="HORVU.MOREX.r2.1HG0040010.1">
    <property type="protein sequence ID" value="HORVU.MOREX.r2.1HG0040010.1.CDS.1"/>
    <property type="gene ID" value="HORVU.MOREX.r2.1HG0040010"/>
</dbReference>
<dbReference type="PaxDb" id="4513-MLOC_27560.2"/>
<sequence length="154" mass="16148">MPSASSPSGRERARGRWCARRDLLTVAVTVMLCSATYCFSIWHNGRNAPDKIVLGRTPFFVAGAATCRGDASGLDFETHHTAERAGLSVSSSSSPTVTGRRALRAAVVPVDGTVRGRVALAGNSAGSPEDADGKEWARVNGDKLRVTHAGAVRA</sequence>
<dbReference type="KEGG" id="hvg:123410599"/>
<dbReference type="EMBL" id="AK354989">
    <property type="protein sequence ID" value="BAJ86208.1"/>
    <property type="molecule type" value="mRNA"/>
</dbReference>
<dbReference type="EnsemblPlants" id="HORVU.MOREX.r3.1HG0051220.1">
    <property type="protein sequence ID" value="HORVU.MOREX.r3.1HG0051220.1.CDS1"/>
    <property type="gene ID" value="HORVU.MOREX.r3.1HG0051220"/>
</dbReference>
<proteinExistence type="evidence at transcript level"/>
<dbReference type="Proteomes" id="UP000011116">
    <property type="component" value="Chromosome 1H"/>
</dbReference>
<reference evidence="1" key="1">
    <citation type="journal article" date="2011" name="Plant Physiol.">
        <title>Comprehensive sequence analysis of 24,783 barley full-length cDNAs derived from 12 clone libraries.</title>
        <authorList>
            <person name="Matsumoto T."/>
            <person name="Tanaka T."/>
            <person name="Sakai H."/>
            <person name="Amano N."/>
            <person name="Kanamori H."/>
            <person name="Kurita K."/>
            <person name="Kikuta A."/>
            <person name="Kamiya K."/>
            <person name="Yamamoto M."/>
            <person name="Ikawa H."/>
            <person name="Fujii N."/>
            <person name="Hori K."/>
            <person name="Itoh T."/>
            <person name="Sato K."/>
        </authorList>
    </citation>
    <scope>NUCLEOTIDE SEQUENCE</scope>
    <source>
        <tissue evidence="1">Leaf</tissue>
    </source>
</reference>
<organism evidence="1">
    <name type="scientific">Hordeum vulgare subsp. vulgare</name>
    <name type="common">Domesticated barley</name>
    <dbReference type="NCBI Taxonomy" id="112509"/>
    <lineage>
        <taxon>Eukaryota</taxon>
        <taxon>Viridiplantae</taxon>
        <taxon>Streptophyta</taxon>
        <taxon>Embryophyta</taxon>
        <taxon>Tracheophyta</taxon>
        <taxon>Spermatophyta</taxon>
        <taxon>Magnoliopsida</taxon>
        <taxon>Liliopsida</taxon>
        <taxon>Poales</taxon>
        <taxon>Poaceae</taxon>
        <taxon>BOP clade</taxon>
        <taxon>Pooideae</taxon>
        <taxon>Triticodae</taxon>
        <taxon>Triticeae</taxon>
        <taxon>Hordeinae</taxon>
        <taxon>Hordeum</taxon>
    </lineage>
</organism>
<evidence type="ECO:0000313" key="2">
    <source>
        <dbReference type="EnsemblPlants" id="HORVU.MOREX.r3.1HG0051220.1.CDS1"/>
    </source>
</evidence>
<dbReference type="Gramene" id="HORVU.MOREX.r3.1HG0051220.1">
    <property type="protein sequence ID" value="HORVU.MOREX.r3.1HG0051220.1.CDS1"/>
    <property type="gene ID" value="HORVU.MOREX.r3.1HG0051220"/>
</dbReference>
<dbReference type="AlphaFoldDB" id="F2CTN7"/>
<protein>
    <submittedName>
        <fullName evidence="1">Predicted protein</fullName>
    </submittedName>
</protein>